<keyword evidence="4" id="KW-1185">Reference proteome</keyword>
<dbReference type="Pfam" id="PF04480">
    <property type="entry name" value="DUF559"/>
    <property type="match status" value="1"/>
</dbReference>
<dbReference type="Proteomes" id="UP000519023">
    <property type="component" value="Unassembled WGS sequence"/>
</dbReference>
<dbReference type="PANTHER" id="PTHR38590:SF1">
    <property type="entry name" value="BLL0828 PROTEIN"/>
    <property type="match status" value="1"/>
</dbReference>
<name>A0A7X9WX04_9SPHN</name>
<gene>
    <name evidence="3" type="ORF">HHL08_13155</name>
</gene>
<keyword evidence="3" id="KW-0540">Nuclease</keyword>
<dbReference type="Gene3D" id="3.40.960.10">
    <property type="entry name" value="VSR Endonuclease"/>
    <property type="match status" value="1"/>
</dbReference>
<comment type="caution">
    <text evidence="3">The sequence shown here is derived from an EMBL/GenBank/DDBJ whole genome shotgun (WGS) entry which is preliminary data.</text>
</comment>
<keyword evidence="3" id="KW-0255">Endonuclease</keyword>
<reference evidence="3 4" key="1">
    <citation type="submission" date="2020-04" db="EMBL/GenBank/DDBJ databases">
        <title>Sphingobium sp. AR-3-1 isolated from Arctic soil.</title>
        <authorList>
            <person name="Dahal R.H."/>
            <person name="Chaudhary D.K."/>
        </authorList>
    </citation>
    <scope>NUCLEOTIDE SEQUENCE [LARGE SCALE GENOMIC DNA]</scope>
    <source>
        <strain evidence="3 4">AR-3-1</strain>
    </source>
</reference>
<dbReference type="InterPro" id="IPR011335">
    <property type="entry name" value="Restrct_endonuc-II-like"/>
</dbReference>
<dbReference type="SUPFAM" id="SSF52980">
    <property type="entry name" value="Restriction endonuclease-like"/>
    <property type="match status" value="1"/>
</dbReference>
<dbReference type="InterPro" id="IPR047216">
    <property type="entry name" value="Endonuclease_DUF559_bact"/>
</dbReference>
<protein>
    <submittedName>
        <fullName evidence="3">Endonuclease domain-containing protein</fullName>
    </submittedName>
</protein>
<dbReference type="PANTHER" id="PTHR38590">
    <property type="entry name" value="BLL0828 PROTEIN"/>
    <property type="match status" value="1"/>
</dbReference>
<feature type="domain" description="DUF559" evidence="2">
    <location>
        <begin position="1"/>
        <end position="97"/>
    </location>
</feature>
<dbReference type="InterPro" id="IPR007569">
    <property type="entry name" value="DUF559"/>
</dbReference>
<dbReference type="CDD" id="cd01038">
    <property type="entry name" value="Endonuclease_DUF559"/>
    <property type="match status" value="1"/>
</dbReference>
<dbReference type="AlphaFoldDB" id="A0A7X9WX04"/>
<evidence type="ECO:0000256" key="1">
    <source>
        <dbReference type="SAM" id="MobiDB-lite"/>
    </source>
</evidence>
<dbReference type="EMBL" id="JABBFV010000008">
    <property type="protein sequence ID" value="NML11083.1"/>
    <property type="molecule type" value="Genomic_DNA"/>
</dbReference>
<accession>A0A7X9WX04</accession>
<feature type="region of interest" description="Disordered" evidence="1">
    <location>
        <begin position="103"/>
        <end position="126"/>
    </location>
</feature>
<evidence type="ECO:0000313" key="4">
    <source>
        <dbReference type="Proteomes" id="UP000519023"/>
    </source>
</evidence>
<evidence type="ECO:0000259" key="2">
    <source>
        <dbReference type="Pfam" id="PF04480"/>
    </source>
</evidence>
<dbReference type="GO" id="GO:0004519">
    <property type="term" value="F:endonuclease activity"/>
    <property type="evidence" value="ECO:0007669"/>
    <property type="project" value="UniProtKB-KW"/>
</dbReference>
<proteinExistence type="predicted"/>
<evidence type="ECO:0000313" key="3">
    <source>
        <dbReference type="EMBL" id="NML11083.1"/>
    </source>
</evidence>
<keyword evidence="3" id="KW-0378">Hydrolase</keyword>
<organism evidence="3 4">
    <name type="scientific">Sphingobium psychrophilum</name>
    <dbReference type="NCBI Taxonomy" id="2728834"/>
    <lineage>
        <taxon>Bacteria</taxon>
        <taxon>Pseudomonadati</taxon>
        <taxon>Pseudomonadota</taxon>
        <taxon>Alphaproteobacteria</taxon>
        <taxon>Sphingomonadales</taxon>
        <taxon>Sphingomonadaceae</taxon>
        <taxon>Sphingobium</taxon>
    </lineage>
</organism>
<sequence length="126" mass="14142">MRRDPTEAEKRLWTRLSHSQLGGHKFRRQSVIGPFIADFFCPQKGLVVEVDGDTHDILADLKRDAALNRLELTVLHVGNADVIRNLDGVCETILLALERAPDRWARPHPNPSPEGEGLTHSQGTEF</sequence>